<organism evidence="9 10">
    <name type="scientific">Sneathia sanguinegens</name>
    <dbReference type="NCBI Taxonomy" id="40543"/>
    <lineage>
        <taxon>Bacteria</taxon>
        <taxon>Fusobacteriati</taxon>
        <taxon>Fusobacteriota</taxon>
        <taxon>Fusobacteriia</taxon>
        <taxon>Fusobacteriales</taxon>
        <taxon>Leptotrichiaceae</taxon>
        <taxon>Sneathia</taxon>
    </lineage>
</organism>
<dbReference type="InterPro" id="IPR003004">
    <property type="entry name" value="GspF/PilC"/>
</dbReference>
<keyword evidence="6 7" id="KW-0472">Membrane</keyword>
<dbReference type="PANTHER" id="PTHR30012:SF0">
    <property type="entry name" value="TYPE II SECRETION SYSTEM PROTEIN F-RELATED"/>
    <property type="match status" value="1"/>
</dbReference>
<evidence type="ECO:0000259" key="8">
    <source>
        <dbReference type="Pfam" id="PF00482"/>
    </source>
</evidence>
<comment type="subcellular location">
    <subcellularLocation>
        <location evidence="1">Cell membrane</location>
        <topology evidence="1">Multi-pass membrane protein</topology>
    </subcellularLocation>
</comment>
<evidence type="ECO:0000256" key="3">
    <source>
        <dbReference type="ARBA" id="ARBA00022475"/>
    </source>
</evidence>
<comment type="caution">
    <text evidence="9">The sequence shown here is derived from an EMBL/GenBank/DDBJ whole genome shotgun (WGS) entry which is preliminary data.</text>
</comment>
<evidence type="ECO:0000256" key="4">
    <source>
        <dbReference type="ARBA" id="ARBA00022692"/>
    </source>
</evidence>
<evidence type="ECO:0000256" key="6">
    <source>
        <dbReference type="ARBA" id="ARBA00023136"/>
    </source>
</evidence>
<dbReference type="PANTHER" id="PTHR30012">
    <property type="entry name" value="GENERAL SECRETION PATHWAY PROTEIN"/>
    <property type="match status" value="1"/>
</dbReference>
<evidence type="ECO:0000256" key="5">
    <source>
        <dbReference type="ARBA" id="ARBA00022989"/>
    </source>
</evidence>
<comment type="similarity">
    <text evidence="2">Belongs to the GSP F family.</text>
</comment>
<dbReference type="InterPro" id="IPR042094">
    <property type="entry name" value="T2SS_GspF_sf"/>
</dbReference>
<sequence>MTEFTFRKKFVEQLSDLLEGEINLIEAITILKRVFKGKYKEKIQKLKLQLEKGKDLDVAFLNISKDKEFLSFIKTSQKTGDLKGCMKLLKEKYQFISQIKSEIISIIIYPLVVISTAIIILNVLLMVVVPKFIEIYKDLDQELPNLTKSVINISEFLLRFKLHILLVFLSLIVLITYLIKSNNIIYHSIILKNGLIRDYHILGFTQTMYAAFASKIIFLDALKICMDTNNKAFKYELQKIFKKIEKGDSITMAFEKAKYFDIEYKNYISIADATGEVEKVFKTLTTIKNNRLRYKIKIYLKFLEPISIMIIALFVGLIVLAIMLPLFNLGESIM</sequence>
<keyword evidence="3" id="KW-1003">Cell membrane</keyword>
<evidence type="ECO:0000313" key="9">
    <source>
        <dbReference type="EMBL" id="MDK9580521.1"/>
    </source>
</evidence>
<accession>A0ABT7HJ36</accession>
<dbReference type="PRINTS" id="PR00812">
    <property type="entry name" value="BCTERIALGSPF"/>
</dbReference>
<evidence type="ECO:0000256" key="1">
    <source>
        <dbReference type="ARBA" id="ARBA00004651"/>
    </source>
</evidence>
<evidence type="ECO:0000256" key="2">
    <source>
        <dbReference type="ARBA" id="ARBA00005745"/>
    </source>
</evidence>
<evidence type="ECO:0000256" key="7">
    <source>
        <dbReference type="SAM" id="Phobius"/>
    </source>
</evidence>
<dbReference type="Pfam" id="PF00482">
    <property type="entry name" value="T2SSF"/>
    <property type="match status" value="2"/>
</dbReference>
<feature type="transmembrane region" description="Helical" evidence="7">
    <location>
        <begin position="106"/>
        <end position="129"/>
    </location>
</feature>
<reference evidence="9 10" key="1">
    <citation type="submission" date="2023-06" db="EMBL/GenBank/DDBJ databases">
        <title>Antibody response to the Sneathia vaginalis cytopathogenic toxin A during pregnancy.</title>
        <authorList>
            <person name="Mccoy Z.T."/>
            <person name="Serrano M.G."/>
            <person name="Spaine K."/>
            <person name="Edwards D.J."/>
            <person name="Buck G.A."/>
            <person name="Jefferson K."/>
        </authorList>
    </citation>
    <scope>NUCLEOTIDE SEQUENCE [LARGE SCALE GENOMIC DNA]</scope>
    <source>
        <strain evidence="9 10">CCUG 42621</strain>
    </source>
</reference>
<feature type="domain" description="Type II secretion system protein GspF" evidence="8">
    <location>
        <begin position="10"/>
        <end position="130"/>
    </location>
</feature>
<dbReference type="RefSeq" id="WP_285152836.1">
    <property type="nucleotide sequence ID" value="NZ_JASSPP010000004.1"/>
</dbReference>
<keyword evidence="5 7" id="KW-1133">Transmembrane helix</keyword>
<protein>
    <submittedName>
        <fullName evidence="9">Type II secretion system F family protein</fullName>
    </submittedName>
</protein>
<keyword evidence="4 7" id="KW-0812">Transmembrane</keyword>
<gene>
    <name evidence="9" type="ORF">QQA45_03195</name>
</gene>
<dbReference type="InterPro" id="IPR018076">
    <property type="entry name" value="T2SS_GspF_dom"/>
</dbReference>
<proteinExistence type="inferred from homology"/>
<feature type="transmembrane region" description="Helical" evidence="7">
    <location>
        <begin position="302"/>
        <end position="327"/>
    </location>
</feature>
<dbReference type="Gene3D" id="1.20.81.30">
    <property type="entry name" value="Type II secretion system (T2SS), domain F"/>
    <property type="match status" value="2"/>
</dbReference>
<name>A0ABT7HJ36_9FUSO</name>
<feature type="transmembrane region" description="Helical" evidence="7">
    <location>
        <begin position="162"/>
        <end position="179"/>
    </location>
</feature>
<evidence type="ECO:0000313" key="10">
    <source>
        <dbReference type="Proteomes" id="UP001225134"/>
    </source>
</evidence>
<dbReference type="EMBL" id="JASSPP010000004">
    <property type="protein sequence ID" value="MDK9580521.1"/>
    <property type="molecule type" value="Genomic_DNA"/>
</dbReference>
<keyword evidence="10" id="KW-1185">Reference proteome</keyword>
<dbReference type="Proteomes" id="UP001225134">
    <property type="component" value="Unassembled WGS sequence"/>
</dbReference>
<feature type="domain" description="Type II secretion system protein GspF" evidence="8">
    <location>
        <begin position="204"/>
        <end position="325"/>
    </location>
</feature>